<dbReference type="AlphaFoldDB" id="A0AAV6TET9"/>
<dbReference type="EMBL" id="JAFNEN010006320">
    <property type="protein sequence ID" value="KAG8156117.1"/>
    <property type="molecule type" value="Genomic_DNA"/>
</dbReference>
<evidence type="ECO:0000313" key="2">
    <source>
        <dbReference type="Proteomes" id="UP000827092"/>
    </source>
</evidence>
<name>A0AAV6TET9_9ARAC</name>
<gene>
    <name evidence="1" type="ORF">JTE90_007795</name>
</gene>
<keyword evidence="2" id="KW-1185">Reference proteome</keyword>
<protein>
    <submittedName>
        <fullName evidence="1">Uncharacterized protein</fullName>
    </submittedName>
</protein>
<reference evidence="1 2" key="1">
    <citation type="journal article" date="2022" name="Nat. Ecol. Evol.">
        <title>A masculinizing supergene underlies an exaggerated male reproductive morph in a spider.</title>
        <authorList>
            <person name="Hendrickx F."/>
            <person name="De Corte Z."/>
            <person name="Sonet G."/>
            <person name="Van Belleghem S.M."/>
            <person name="Kostlbacher S."/>
            <person name="Vangestel C."/>
        </authorList>
    </citation>
    <scope>NUCLEOTIDE SEQUENCE [LARGE SCALE GENOMIC DNA]</scope>
    <source>
        <strain evidence="1">W744_W776</strain>
    </source>
</reference>
<evidence type="ECO:0000313" key="1">
    <source>
        <dbReference type="EMBL" id="KAG8156117.1"/>
    </source>
</evidence>
<comment type="caution">
    <text evidence="1">The sequence shown here is derived from an EMBL/GenBank/DDBJ whole genome shotgun (WGS) entry which is preliminary data.</text>
</comment>
<accession>A0AAV6TET9</accession>
<organism evidence="1 2">
    <name type="scientific">Oedothorax gibbosus</name>
    <dbReference type="NCBI Taxonomy" id="931172"/>
    <lineage>
        <taxon>Eukaryota</taxon>
        <taxon>Metazoa</taxon>
        <taxon>Ecdysozoa</taxon>
        <taxon>Arthropoda</taxon>
        <taxon>Chelicerata</taxon>
        <taxon>Arachnida</taxon>
        <taxon>Araneae</taxon>
        <taxon>Araneomorphae</taxon>
        <taxon>Entelegynae</taxon>
        <taxon>Araneoidea</taxon>
        <taxon>Linyphiidae</taxon>
        <taxon>Erigoninae</taxon>
        <taxon>Oedothorax</taxon>
    </lineage>
</organism>
<sequence length="67" mass="7276">MRLNSMSARLPEGNFGWEGNQLLDGSISLRSPLDAPDLNMRILRTSNRYGTCSNQSFALASSCPEGA</sequence>
<dbReference type="Proteomes" id="UP000827092">
    <property type="component" value="Unassembled WGS sequence"/>
</dbReference>
<proteinExistence type="predicted"/>